<evidence type="ECO:0000256" key="1">
    <source>
        <dbReference type="ARBA" id="ARBA00010613"/>
    </source>
</evidence>
<protein>
    <submittedName>
        <fullName evidence="3">Aliphatic amidase amiE</fullName>
    </submittedName>
</protein>
<dbReference type="PANTHER" id="PTHR23088:SF27">
    <property type="entry name" value="DEAMINATED GLUTATHIONE AMIDASE"/>
    <property type="match status" value="1"/>
</dbReference>
<proteinExistence type="inferred from homology"/>
<dbReference type="RefSeq" id="WP_035667372.1">
    <property type="nucleotide sequence ID" value="NZ_BAUV01000050.1"/>
</dbReference>
<dbReference type="SUPFAM" id="SSF56317">
    <property type="entry name" value="Carbon-nitrogen hydrolase"/>
    <property type="match status" value="1"/>
</dbReference>
<dbReference type="InterPro" id="IPR003010">
    <property type="entry name" value="C-N_Hydrolase"/>
</dbReference>
<dbReference type="Gene3D" id="3.60.110.10">
    <property type="entry name" value="Carbon-nitrogen hydrolase"/>
    <property type="match status" value="1"/>
</dbReference>
<dbReference type="OrthoDB" id="9811121at2"/>
<sequence>MKIASYQMELIPGQPEKNRKKVQRWVEQVCADEEVDVCVLPEMWTTAYTLPELEEILTEDQGVTEAFLQDLARRTKVNIVAGSIAVKENGNIFNRSLILDRKGSIIHTYDKMHLVPMLDEHLYLKGGLNSGKVFELDGRKMGLVICYDLRFPELIRSLALQGAEVVFVVAEWPEARALHWEILQQARAIENQVYMVSCNCVGTYNNVEFAGRSMITNPWGEVLAKASGKEQETIVRTLNLDEVTRIRKEVPVFSSRVPHLYETH</sequence>
<dbReference type="EMBL" id="BAUV01000050">
    <property type="protein sequence ID" value="GAE37027.1"/>
    <property type="molecule type" value="Genomic_DNA"/>
</dbReference>
<dbReference type="Proteomes" id="UP000018896">
    <property type="component" value="Unassembled WGS sequence"/>
</dbReference>
<evidence type="ECO:0000313" key="3">
    <source>
        <dbReference type="EMBL" id="GAE37027.1"/>
    </source>
</evidence>
<name>W4QYQ2_HALA3</name>
<dbReference type="CDD" id="cd07583">
    <property type="entry name" value="nitrilase_5"/>
    <property type="match status" value="1"/>
</dbReference>
<dbReference type="Pfam" id="PF00795">
    <property type="entry name" value="CN_hydrolase"/>
    <property type="match status" value="1"/>
</dbReference>
<organism evidence="3 4">
    <name type="scientific">Halalkalibacter akibai (strain ATCC 43226 / DSM 21942 / CIP 109018 / JCM 9157 / 1139)</name>
    <name type="common">Bacillus akibai</name>
    <dbReference type="NCBI Taxonomy" id="1236973"/>
    <lineage>
        <taxon>Bacteria</taxon>
        <taxon>Bacillati</taxon>
        <taxon>Bacillota</taxon>
        <taxon>Bacilli</taxon>
        <taxon>Bacillales</taxon>
        <taxon>Bacillaceae</taxon>
        <taxon>Halalkalibacter</taxon>
    </lineage>
</organism>
<dbReference type="InterPro" id="IPR036526">
    <property type="entry name" value="C-N_Hydrolase_sf"/>
</dbReference>
<dbReference type="AlphaFoldDB" id="W4QYQ2"/>
<dbReference type="STRING" id="1236973.JCM9157_4269"/>
<reference evidence="3 4" key="1">
    <citation type="journal article" date="2014" name="Genome Announc.">
        <title>Draft Genome Sequences of Three Alkaliphilic Bacillus Strains, Bacillus wakoensis JCM 9140T, Bacillus akibai JCM 9157T, and Bacillus hemicellulosilyticus JCM 9152T.</title>
        <authorList>
            <person name="Yuki M."/>
            <person name="Oshima K."/>
            <person name="Suda W."/>
            <person name="Oshida Y."/>
            <person name="Kitamura K."/>
            <person name="Iida T."/>
            <person name="Hattori M."/>
            <person name="Ohkuma M."/>
        </authorList>
    </citation>
    <scope>NUCLEOTIDE SEQUENCE [LARGE SCALE GENOMIC DNA]</scope>
    <source>
        <strain evidence="3 4">JCM 9157</strain>
    </source>
</reference>
<accession>W4QYQ2</accession>
<comment type="similarity">
    <text evidence="1">Belongs to the carbon-nitrogen hydrolase superfamily. NIT1/NIT2 family.</text>
</comment>
<comment type="caution">
    <text evidence="3">The sequence shown here is derived from an EMBL/GenBank/DDBJ whole genome shotgun (WGS) entry which is preliminary data.</text>
</comment>
<dbReference type="PROSITE" id="PS01227">
    <property type="entry name" value="UPF0012"/>
    <property type="match status" value="1"/>
</dbReference>
<evidence type="ECO:0000259" key="2">
    <source>
        <dbReference type="PROSITE" id="PS50263"/>
    </source>
</evidence>
<gene>
    <name evidence="3" type="ORF">JCM9157_4269</name>
</gene>
<dbReference type="PROSITE" id="PS50263">
    <property type="entry name" value="CN_HYDROLASE"/>
    <property type="match status" value="1"/>
</dbReference>
<feature type="domain" description="CN hydrolase" evidence="2">
    <location>
        <begin position="1"/>
        <end position="240"/>
    </location>
</feature>
<dbReference type="PANTHER" id="PTHR23088">
    <property type="entry name" value="NITRILASE-RELATED"/>
    <property type="match status" value="1"/>
</dbReference>
<evidence type="ECO:0000313" key="4">
    <source>
        <dbReference type="Proteomes" id="UP000018896"/>
    </source>
</evidence>
<dbReference type="InterPro" id="IPR001110">
    <property type="entry name" value="UPF0012_CS"/>
</dbReference>
<dbReference type="eggNOG" id="COG0388">
    <property type="taxonomic scope" value="Bacteria"/>
</dbReference>
<keyword evidence="4" id="KW-1185">Reference proteome</keyword>